<organism evidence="1">
    <name type="scientific">Florenciella parvula</name>
    <dbReference type="NCBI Taxonomy" id="236787"/>
    <lineage>
        <taxon>Eukaryota</taxon>
        <taxon>Sar</taxon>
        <taxon>Stramenopiles</taxon>
        <taxon>Ochrophyta</taxon>
        <taxon>Dictyochophyceae</taxon>
        <taxon>Florenciellales</taxon>
        <taxon>Florenciella</taxon>
    </lineage>
</organism>
<gene>
    <name evidence="1" type="ORF">FPAR1323_LOCUS1084</name>
</gene>
<proteinExistence type="predicted"/>
<accession>A0A7S2B197</accession>
<dbReference type="EMBL" id="HBGT01001960">
    <property type="protein sequence ID" value="CAD9383258.1"/>
    <property type="molecule type" value="Transcribed_RNA"/>
</dbReference>
<dbReference type="AlphaFoldDB" id="A0A7S2B197"/>
<evidence type="ECO:0000313" key="1">
    <source>
        <dbReference type="EMBL" id="CAD9383258.1"/>
    </source>
</evidence>
<reference evidence="1" key="1">
    <citation type="submission" date="2021-01" db="EMBL/GenBank/DDBJ databases">
        <authorList>
            <person name="Corre E."/>
            <person name="Pelletier E."/>
            <person name="Niang G."/>
            <person name="Scheremetjew M."/>
            <person name="Finn R."/>
            <person name="Kale V."/>
            <person name="Holt S."/>
            <person name="Cochrane G."/>
            <person name="Meng A."/>
            <person name="Brown T."/>
            <person name="Cohen L."/>
        </authorList>
    </citation>
    <scope>NUCLEOTIDE SEQUENCE</scope>
    <source>
        <strain evidence="1">RCC1693</strain>
    </source>
</reference>
<sequence>MSSKDLRKFWANVELRYHGDQHGLIGGVRGCKFEVGTELSEFAHNTTVMRYAEDIVLFMSIWGRTLFAYDDMDLGDYAGTVVCPHSTDDCVDDTDCTCSLPTVLEAIDNGSFDLDYAINVLTETSLYSDIASARGWAAMFDVADDDGDDISIDNWQNAFVDLDTKQTEALLLYTAKQAAYHPRSIMAYALSLGSVNDPIFWGAHNSWERMWHWKRIESVTATDHEKTWWNSWNESDVLADSNAATCTWSSGAESTLPFYDLMKDESTENKYYTNKDMLRMFHPDNKALPHIYDSLEYNHCTGDLSDNDDVDVQHADFRTNLMSSVRKKMAQRYGAKVERGYTDHEATQLNSYYESLFHMKTLDNYEDRPIYEGTYSP</sequence>
<evidence type="ECO:0008006" key="2">
    <source>
        <dbReference type="Google" id="ProtNLM"/>
    </source>
</evidence>
<name>A0A7S2B197_9STRA</name>
<protein>
    <recommendedName>
        <fullName evidence="2">Tyrosinase copper-binding domain-containing protein</fullName>
    </recommendedName>
</protein>